<keyword evidence="3" id="KW-1185">Reference proteome</keyword>
<accession>A0A9D4UUB6</accession>
<keyword evidence="1" id="KW-0472">Membrane</keyword>
<dbReference type="AlphaFoldDB" id="A0A9D4UUB6"/>
<protein>
    <submittedName>
        <fullName evidence="2">Uncharacterized protein</fullName>
    </submittedName>
</protein>
<keyword evidence="1" id="KW-0812">Transmembrane</keyword>
<evidence type="ECO:0000313" key="3">
    <source>
        <dbReference type="Proteomes" id="UP000886520"/>
    </source>
</evidence>
<proteinExistence type="predicted"/>
<evidence type="ECO:0000313" key="2">
    <source>
        <dbReference type="EMBL" id="KAI5074026.1"/>
    </source>
</evidence>
<dbReference type="OrthoDB" id="1890128at2759"/>
<organism evidence="2 3">
    <name type="scientific">Adiantum capillus-veneris</name>
    <name type="common">Maidenhair fern</name>
    <dbReference type="NCBI Taxonomy" id="13818"/>
    <lineage>
        <taxon>Eukaryota</taxon>
        <taxon>Viridiplantae</taxon>
        <taxon>Streptophyta</taxon>
        <taxon>Embryophyta</taxon>
        <taxon>Tracheophyta</taxon>
        <taxon>Polypodiopsida</taxon>
        <taxon>Polypodiidae</taxon>
        <taxon>Polypodiales</taxon>
        <taxon>Pteridineae</taxon>
        <taxon>Pteridaceae</taxon>
        <taxon>Vittarioideae</taxon>
        <taxon>Adiantum</taxon>
    </lineage>
</organism>
<evidence type="ECO:0000256" key="1">
    <source>
        <dbReference type="SAM" id="Phobius"/>
    </source>
</evidence>
<gene>
    <name evidence="2" type="ORF">GOP47_0012039</name>
</gene>
<dbReference type="EMBL" id="JABFUD020000011">
    <property type="protein sequence ID" value="KAI5074026.1"/>
    <property type="molecule type" value="Genomic_DNA"/>
</dbReference>
<name>A0A9D4UUB6_ADICA</name>
<sequence>MWNRESSGEPGSRQTSSANYLVYLFLFSATFIVVLPYMGSILVSRPSKKADIVQEKPKLGTYNKKTYSSPPASYPTISSSDYMMTRVYGSEGKCDALEVLVLDLQKVVQVEREKTLHLENEVRVLQISENFLKERIQYLEDKSWESRKDSYASSMEVLLQNALVYDGRKDGVDTIVHELLKMVQAEKDRTSSLEKEIRIMQKSEAILIERIDKLESQFSVLCKQSNLCDSKN</sequence>
<comment type="caution">
    <text evidence="2">The sequence shown here is derived from an EMBL/GenBank/DDBJ whole genome shotgun (WGS) entry which is preliminary data.</text>
</comment>
<dbReference type="Proteomes" id="UP000886520">
    <property type="component" value="Chromosome 11"/>
</dbReference>
<keyword evidence="1" id="KW-1133">Transmembrane helix</keyword>
<feature type="transmembrane region" description="Helical" evidence="1">
    <location>
        <begin position="20"/>
        <end position="39"/>
    </location>
</feature>
<reference evidence="2" key="1">
    <citation type="submission" date="2021-01" db="EMBL/GenBank/DDBJ databases">
        <title>Adiantum capillus-veneris genome.</title>
        <authorList>
            <person name="Fang Y."/>
            <person name="Liao Q."/>
        </authorList>
    </citation>
    <scope>NUCLEOTIDE SEQUENCE</scope>
    <source>
        <strain evidence="2">H3</strain>
        <tissue evidence="2">Leaf</tissue>
    </source>
</reference>